<dbReference type="RefSeq" id="WP_386046541.1">
    <property type="nucleotide sequence ID" value="NZ_JBHUIO010000005.1"/>
</dbReference>
<feature type="domain" description="ABC transmembrane type-1" evidence="9">
    <location>
        <begin position="62"/>
        <end position="344"/>
    </location>
</feature>
<evidence type="ECO:0000256" key="3">
    <source>
        <dbReference type="ARBA" id="ARBA00022741"/>
    </source>
</evidence>
<evidence type="ECO:0000256" key="2">
    <source>
        <dbReference type="ARBA" id="ARBA00022692"/>
    </source>
</evidence>
<keyword evidence="2 7" id="KW-0812">Transmembrane</keyword>
<evidence type="ECO:0000256" key="7">
    <source>
        <dbReference type="SAM" id="Phobius"/>
    </source>
</evidence>
<dbReference type="InterPro" id="IPR036640">
    <property type="entry name" value="ABC1_TM_sf"/>
</dbReference>
<proteinExistence type="predicted"/>
<evidence type="ECO:0000259" key="8">
    <source>
        <dbReference type="PROSITE" id="PS50893"/>
    </source>
</evidence>
<dbReference type="InterPro" id="IPR017871">
    <property type="entry name" value="ABC_transporter-like_CS"/>
</dbReference>
<keyword evidence="4 10" id="KW-0067">ATP-binding</keyword>
<reference evidence="11" key="1">
    <citation type="journal article" date="2019" name="Int. J. Syst. Evol. Microbiol.">
        <title>The Global Catalogue of Microorganisms (GCM) 10K type strain sequencing project: providing services to taxonomists for standard genome sequencing and annotation.</title>
        <authorList>
            <consortium name="The Broad Institute Genomics Platform"/>
            <consortium name="The Broad Institute Genome Sequencing Center for Infectious Disease"/>
            <person name="Wu L."/>
            <person name="Ma J."/>
        </authorList>
    </citation>
    <scope>NUCLEOTIDE SEQUENCE [LARGE SCALE GENOMIC DNA]</scope>
    <source>
        <strain evidence="11">CGMCC 1.13574</strain>
    </source>
</reference>
<feature type="transmembrane region" description="Helical" evidence="7">
    <location>
        <begin position="295"/>
        <end position="322"/>
    </location>
</feature>
<dbReference type="CDD" id="cd18547">
    <property type="entry name" value="ABC_6TM_Tm288_like"/>
    <property type="match status" value="1"/>
</dbReference>
<evidence type="ECO:0000256" key="1">
    <source>
        <dbReference type="ARBA" id="ARBA00004651"/>
    </source>
</evidence>
<feature type="transmembrane region" description="Helical" evidence="7">
    <location>
        <begin position="199"/>
        <end position="216"/>
    </location>
</feature>
<feature type="transmembrane region" description="Helical" evidence="7">
    <location>
        <begin position="97"/>
        <end position="118"/>
    </location>
</feature>
<keyword evidence="11" id="KW-1185">Reference proteome</keyword>
<dbReference type="InterPro" id="IPR003439">
    <property type="entry name" value="ABC_transporter-like_ATP-bd"/>
</dbReference>
<name>A0ABW4ZZ25_9BACL</name>
<dbReference type="Pfam" id="PF00005">
    <property type="entry name" value="ABC_tran"/>
    <property type="match status" value="1"/>
</dbReference>
<evidence type="ECO:0000256" key="6">
    <source>
        <dbReference type="ARBA" id="ARBA00023136"/>
    </source>
</evidence>
<keyword evidence="5 7" id="KW-1133">Transmembrane helix</keyword>
<evidence type="ECO:0000256" key="5">
    <source>
        <dbReference type="ARBA" id="ARBA00022989"/>
    </source>
</evidence>
<evidence type="ECO:0000313" key="10">
    <source>
        <dbReference type="EMBL" id="MFD2170531.1"/>
    </source>
</evidence>
<feature type="domain" description="ABC transporter" evidence="8">
    <location>
        <begin position="378"/>
        <end position="612"/>
    </location>
</feature>
<dbReference type="Pfam" id="PF00664">
    <property type="entry name" value="ABC_membrane"/>
    <property type="match status" value="1"/>
</dbReference>
<dbReference type="SUPFAM" id="SSF52540">
    <property type="entry name" value="P-loop containing nucleoside triphosphate hydrolases"/>
    <property type="match status" value="1"/>
</dbReference>
<dbReference type="InterPro" id="IPR039421">
    <property type="entry name" value="Type_1_exporter"/>
</dbReference>
<comment type="subcellular location">
    <subcellularLocation>
        <location evidence="1">Cell membrane</location>
        <topology evidence="1">Multi-pass membrane protein</topology>
    </subcellularLocation>
</comment>
<dbReference type="Gene3D" id="1.20.1560.10">
    <property type="entry name" value="ABC transporter type 1, transmembrane domain"/>
    <property type="match status" value="1"/>
</dbReference>
<dbReference type="PROSITE" id="PS00211">
    <property type="entry name" value="ABC_TRANSPORTER_1"/>
    <property type="match status" value="1"/>
</dbReference>
<feature type="transmembrane region" description="Helical" evidence="7">
    <location>
        <begin position="61"/>
        <end position="82"/>
    </location>
</feature>
<dbReference type="EMBL" id="JBHUIO010000005">
    <property type="protein sequence ID" value="MFD2170531.1"/>
    <property type="molecule type" value="Genomic_DNA"/>
</dbReference>
<accession>A0ABW4ZZ25</accession>
<dbReference type="PANTHER" id="PTHR43394:SF1">
    <property type="entry name" value="ATP-BINDING CASSETTE SUB-FAMILY B MEMBER 10, MITOCHONDRIAL"/>
    <property type="match status" value="1"/>
</dbReference>
<keyword evidence="3" id="KW-0547">Nucleotide-binding</keyword>
<feature type="transmembrane region" description="Helical" evidence="7">
    <location>
        <begin position="176"/>
        <end position="193"/>
    </location>
</feature>
<dbReference type="CDD" id="cd03254">
    <property type="entry name" value="ABCC_Glucan_exporter_like"/>
    <property type="match status" value="1"/>
</dbReference>
<dbReference type="Proteomes" id="UP001597343">
    <property type="component" value="Unassembled WGS sequence"/>
</dbReference>
<dbReference type="InterPro" id="IPR003593">
    <property type="entry name" value="AAA+_ATPase"/>
</dbReference>
<evidence type="ECO:0000313" key="11">
    <source>
        <dbReference type="Proteomes" id="UP001597343"/>
    </source>
</evidence>
<dbReference type="Gene3D" id="3.40.50.300">
    <property type="entry name" value="P-loop containing nucleotide triphosphate hydrolases"/>
    <property type="match status" value="1"/>
</dbReference>
<dbReference type="PROSITE" id="PS50929">
    <property type="entry name" value="ABC_TM1F"/>
    <property type="match status" value="1"/>
</dbReference>
<comment type="caution">
    <text evidence="10">The sequence shown here is derived from an EMBL/GenBank/DDBJ whole genome shotgun (WGS) entry which is preliminary data.</text>
</comment>
<dbReference type="InterPro" id="IPR011527">
    <property type="entry name" value="ABC1_TM_dom"/>
</dbReference>
<dbReference type="SMART" id="SM00382">
    <property type="entry name" value="AAA"/>
    <property type="match status" value="1"/>
</dbReference>
<gene>
    <name evidence="10" type="ORF">ACFSOY_11015</name>
</gene>
<dbReference type="PANTHER" id="PTHR43394">
    <property type="entry name" value="ATP-DEPENDENT PERMEASE MDL1, MITOCHONDRIAL"/>
    <property type="match status" value="1"/>
</dbReference>
<dbReference type="InterPro" id="IPR027417">
    <property type="entry name" value="P-loop_NTPase"/>
</dbReference>
<dbReference type="PROSITE" id="PS50893">
    <property type="entry name" value="ABC_TRANSPORTER_2"/>
    <property type="match status" value="1"/>
</dbReference>
<evidence type="ECO:0000259" key="9">
    <source>
        <dbReference type="PROSITE" id="PS50929"/>
    </source>
</evidence>
<sequence>MSNNNPANRSNDNKGAANLAQMGFQSGRGFRPGEVQKIRSKDAKGTLRRIWRYLKLHRRSLVVVVVCTALSTLFSLLGPYLIGKTIDQYIIPHQFDGMIGIGLLLLSVYLLGAVSTWVQQYMASSLSQDTVRDMRQDLFKQYQRLPVQFFDQRAHGELMSRTTNDISNVSNTLNQTVVQLISSVLILVGSLVMMLSLSLWMTLITILTVPLFAFVAKRITKYTRSFFSEQQKCLGEVNGFVQENISGLKVIKVFGRESKSVEQFRELNERLRSIGIKTQTLSGSMGPIMNTMRNLSFVVIAISGGIFAYHELITIGVIVSFLNYSNQFSQPINQLANQYNLLQSAIAGAERVFEVLDQEPETTEEVPFAPKHPFKGEVVFDRVNFGYKPDVAVLKNLSLHASPGQMIALVGPTGAGKTTIINLLTRFYEIQSGQILIDGENIQQIDKHALRQQIGLVLQDAYVFSGTIRENIRYGRLDATDEEVEQAAWLANADTFIRKLPNGYDTYLSAEGGNLSQGQRQLLTIARAVLANPAILILDEATSSVDTRTELHIQEAMKSLMKGRTSFVIAHRLSTIREADTILVINDGEIMEQGSHKELLEQKGFYANLYLNQFTQGQVS</sequence>
<protein>
    <submittedName>
        <fullName evidence="10">ABC transporter ATP-binding protein</fullName>
    </submittedName>
</protein>
<organism evidence="10 11">
    <name type="scientific">Tumebacillus lipolyticus</name>
    <dbReference type="NCBI Taxonomy" id="1280370"/>
    <lineage>
        <taxon>Bacteria</taxon>
        <taxon>Bacillati</taxon>
        <taxon>Bacillota</taxon>
        <taxon>Bacilli</taxon>
        <taxon>Bacillales</taxon>
        <taxon>Alicyclobacillaceae</taxon>
        <taxon>Tumebacillus</taxon>
    </lineage>
</organism>
<dbReference type="GO" id="GO:0005524">
    <property type="term" value="F:ATP binding"/>
    <property type="evidence" value="ECO:0007669"/>
    <property type="project" value="UniProtKB-KW"/>
</dbReference>
<evidence type="ECO:0000256" key="4">
    <source>
        <dbReference type="ARBA" id="ARBA00022840"/>
    </source>
</evidence>
<dbReference type="SUPFAM" id="SSF90123">
    <property type="entry name" value="ABC transporter transmembrane region"/>
    <property type="match status" value="1"/>
</dbReference>
<keyword evidence="6 7" id="KW-0472">Membrane</keyword>